<accession>A0A383BLW1</accession>
<organism evidence="3">
    <name type="scientific">marine metagenome</name>
    <dbReference type="NCBI Taxonomy" id="408172"/>
    <lineage>
        <taxon>unclassified sequences</taxon>
        <taxon>metagenomes</taxon>
        <taxon>ecological metagenomes</taxon>
    </lineage>
</organism>
<dbReference type="PANTHER" id="PTHR30328:SF54">
    <property type="entry name" value="HTH-TYPE TRANSCRIPTIONAL REPRESSOR SCO4008"/>
    <property type="match status" value="1"/>
</dbReference>
<dbReference type="InterPro" id="IPR050109">
    <property type="entry name" value="HTH-type_TetR-like_transc_reg"/>
</dbReference>
<dbReference type="SUPFAM" id="SSF48498">
    <property type="entry name" value="Tetracyclin repressor-like, C-terminal domain"/>
    <property type="match status" value="1"/>
</dbReference>
<dbReference type="Pfam" id="PF00440">
    <property type="entry name" value="TetR_N"/>
    <property type="match status" value="1"/>
</dbReference>
<feature type="non-terminal residue" evidence="3">
    <location>
        <position position="159"/>
    </location>
</feature>
<keyword evidence="1" id="KW-0238">DNA-binding</keyword>
<dbReference type="SUPFAM" id="SSF46689">
    <property type="entry name" value="Homeodomain-like"/>
    <property type="match status" value="1"/>
</dbReference>
<sequence>MSRKIQRKEQILDAALNVIVQNGYHKSRMDDIVSTSGLSKGAIYWYYKSKKDMYLDLVNHWVIRYSNSLLKLPQEDISSGKQLKNLFETFFDQFEKDPIVFKALLEFWSLAGRDTEFKIKLEKVTHNFIHYIESIIKKGVKSGEFKQVNPNIAAMSIMV</sequence>
<dbReference type="Gene3D" id="1.10.357.10">
    <property type="entry name" value="Tetracycline Repressor, domain 2"/>
    <property type="match status" value="1"/>
</dbReference>
<evidence type="ECO:0000259" key="2">
    <source>
        <dbReference type="PROSITE" id="PS50977"/>
    </source>
</evidence>
<gene>
    <name evidence="3" type="ORF">METZ01_LOCUS473756</name>
</gene>
<dbReference type="InterPro" id="IPR036271">
    <property type="entry name" value="Tet_transcr_reg_TetR-rel_C_sf"/>
</dbReference>
<evidence type="ECO:0000313" key="3">
    <source>
        <dbReference type="EMBL" id="SVE20902.1"/>
    </source>
</evidence>
<dbReference type="PROSITE" id="PS50977">
    <property type="entry name" value="HTH_TETR_2"/>
    <property type="match status" value="1"/>
</dbReference>
<dbReference type="PANTHER" id="PTHR30328">
    <property type="entry name" value="TRANSCRIPTIONAL REPRESSOR"/>
    <property type="match status" value="1"/>
</dbReference>
<evidence type="ECO:0000256" key="1">
    <source>
        <dbReference type="ARBA" id="ARBA00023125"/>
    </source>
</evidence>
<dbReference type="AlphaFoldDB" id="A0A383BLW1"/>
<proteinExistence type="predicted"/>
<feature type="domain" description="HTH tetR-type" evidence="2">
    <location>
        <begin position="5"/>
        <end position="65"/>
    </location>
</feature>
<dbReference type="InterPro" id="IPR001647">
    <property type="entry name" value="HTH_TetR"/>
</dbReference>
<reference evidence="3" key="1">
    <citation type="submission" date="2018-05" db="EMBL/GenBank/DDBJ databases">
        <authorList>
            <person name="Lanie J.A."/>
            <person name="Ng W.-L."/>
            <person name="Kazmierczak K.M."/>
            <person name="Andrzejewski T.M."/>
            <person name="Davidsen T.M."/>
            <person name="Wayne K.J."/>
            <person name="Tettelin H."/>
            <person name="Glass J.I."/>
            <person name="Rusch D."/>
            <person name="Podicherti R."/>
            <person name="Tsui H.-C.T."/>
            <person name="Winkler M.E."/>
        </authorList>
    </citation>
    <scope>NUCLEOTIDE SEQUENCE</scope>
</reference>
<dbReference type="InterPro" id="IPR009057">
    <property type="entry name" value="Homeodomain-like_sf"/>
</dbReference>
<dbReference type="PRINTS" id="PR00455">
    <property type="entry name" value="HTHTETR"/>
</dbReference>
<dbReference type="GO" id="GO:0003677">
    <property type="term" value="F:DNA binding"/>
    <property type="evidence" value="ECO:0007669"/>
    <property type="project" value="UniProtKB-KW"/>
</dbReference>
<dbReference type="Gene3D" id="1.10.10.60">
    <property type="entry name" value="Homeodomain-like"/>
    <property type="match status" value="1"/>
</dbReference>
<dbReference type="EMBL" id="UINC01201525">
    <property type="protein sequence ID" value="SVE20902.1"/>
    <property type="molecule type" value="Genomic_DNA"/>
</dbReference>
<protein>
    <recommendedName>
        <fullName evidence="2">HTH tetR-type domain-containing protein</fullName>
    </recommendedName>
</protein>
<name>A0A383BLW1_9ZZZZ</name>